<dbReference type="PANTHER" id="PTHR10288">
    <property type="entry name" value="KH DOMAIN CONTAINING RNA BINDING PROTEIN"/>
    <property type="match status" value="1"/>
</dbReference>
<feature type="domain" description="K Homology" evidence="4">
    <location>
        <begin position="415"/>
        <end position="490"/>
    </location>
</feature>
<dbReference type="GO" id="GO:0003723">
    <property type="term" value="F:RNA binding"/>
    <property type="evidence" value="ECO:0007669"/>
    <property type="project" value="UniProtKB-UniRule"/>
</dbReference>
<keyword evidence="1" id="KW-0677">Repeat</keyword>
<feature type="domain" description="K Homology" evidence="4">
    <location>
        <begin position="39"/>
        <end position="175"/>
    </location>
</feature>
<feature type="region of interest" description="Disordered" evidence="3">
    <location>
        <begin position="585"/>
        <end position="618"/>
    </location>
</feature>
<dbReference type="STRING" id="79200.A0A165ZAE9"/>
<dbReference type="SMART" id="SM00322">
    <property type="entry name" value="KH"/>
    <property type="match status" value="5"/>
</dbReference>
<evidence type="ECO:0000259" key="4">
    <source>
        <dbReference type="SMART" id="SM00322"/>
    </source>
</evidence>
<dbReference type="Pfam" id="PF00013">
    <property type="entry name" value="KH_1"/>
    <property type="match status" value="4"/>
</dbReference>
<gene>
    <name evidence="5" type="ORF">DCAR_012834</name>
    <name evidence="6" type="ORF">DCAR_0418280</name>
</gene>
<reference evidence="6" key="2">
    <citation type="submission" date="2022-03" db="EMBL/GenBank/DDBJ databases">
        <title>Draft title - Genomic analysis of global carrot germplasm unveils the trajectory of domestication and the origin of high carotenoid orange carrot.</title>
        <authorList>
            <person name="Iorizzo M."/>
            <person name="Ellison S."/>
            <person name="Senalik D."/>
            <person name="Macko-Podgorni A."/>
            <person name="Grzebelus D."/>
            <person name="Bostan H."/>
            <person name="Rolling W."/>
            <person name="Curaba J."/>
            <person name="Simon P."/>
        </authorList>
    </citation>
    <scope>NUCLEOTIDE SEQUENCE</scope>
    <source>
        <tissue evidence="6">Leaf</tissue>
    </source>
</reference>
<keyword evidence="2" id="KW-0694">RNA-binding</keyword>
<proteinExistence type="predicted"/>
<evidence type="ECO:0000256" key="2">
    <source>
        <dbReference type="PROSITE-ProRule" id="PRU00117"/>
    </source>
</evidence>
<feature type="compositionally biased region" description="Basic and acidic residues" evidence="3">
    <location>
        <begin position="118"/>
        <end position="130"/>
    </location>
</feature>
<feature type="domain" description="K Homology" evidence="4">
    <location>
        <begin position="192"/>
        <end position="267"/>
    </location>
</feature>
<dbReference type="Gene3D" id="3.30.310.210">
    <property type="match status" value="1"/>
</dbReference>
<dbReference type="Gramene" id="KZM99804">
    <property type="protein sequence ID" value="KZM99804"/>
    <property type="gene ID" value="DCAR_012834"/>
</dbReference>
<accession>A0A165ZAE9</accession>
<dbReference type="Proteomes" id="UP000077755">
    <property type="component" value="Chromosome 4"/>
</dbReference>
<feature type="domain" description="K Homology" evidence="4">
    <location>
        <begin position="622"/>
        <end position="692"/>
    </location>
</feature>
<dbReference type="SUPFAM" id="SSF54791">
    <property type="entry name" value="Eukaryotic type KH-domain (KH-domain type I)"/>
    <property type="match status" value="5"/>
</dbReference>
<sequence>MSVQLIPTKRKHDRNEPEVRGKWQKTAARASQSLGSPLETTFLRVLCPVSKGDSVISKDGGIILQIYQRTGAMVRVEEIVPGCDERVIVILESDKENGGGSNQNKEGEGKNTSVEGGSEQKKEEEEKNTSDEVGDADEQENDGQDKHSVAAGDAGSEKGPSAAQKALLLVFEKIAEREQETDGGNEVNQKASICTVRLLILSTQLGCILGKGGSVIRQMVSESGAQIRIIPSDKKPVCASTHDDVVQITGSLDKVRRALLCVSQQLLEHPLRGDESLAINTTRPSQSSDHLFPRLKTYPVRNFPFPSQGPPYVVPRDGENGILGHVNPSRYILTFRLLCPAERAGGVVGKGGSIVNTLQQETGCEIKVIGGLDSEDRVIIISGPAHSADRISAPQDGVLRVQARIVAASSEGKEKTAVAKILVFSNQIGCLLGKGGAIITEMRKFTGAYIRIMPKDHIPKCASENEEVIQIKGEFDQVQEALLHITDRLRENFFRNVVPFMKNPSNHAFPDQGPPFLSNMERIELSPPRTYFSLTPSTHKFNVGGPPTHGGFDLHEDRTPLMHNIHRPGFPPHISERMLPAATWSSQGLSEGGGRIGLPDYSGGPDRRMTGSGGGSQHAIITSTTLEVLVPRSAVPAIYGEDGECLKQIREISDAKITITDPKPGAAETAIIISGTPEQTCAAQSLIHAFVISESIAA</sequence>
<reference evidence="5" key="1">
    <citation type="journal article" date="2016" name="Nat. Genet.">
        <title>A high-quality carrot genome assembly provides new insights into carotenoid accumulation and asterid genome evolution.</title>
        <authorList>
            <person name="Iorizzo M."/>
            <person name="Ellison S."/>
            <person name="Senalik D."/>
            <person name="Zeng P."/>
            <person name="Satapoomin P."/>
            <person name="Huang J."/>
            <person name="Bowman M."/>
            <person name="Iovene M."/>
            <person name="Sanseverino W."/>
            <person name="Cavagnaro P."/>
            <person name="Yildiz M."/>
            <person name="Macko-Podgorni A."/>
            <person name="Moranska E."/>
            <person name="Grzebelus E."/>
            <person name="Grzebelus D."/>
            <person name="Ashrafi H."/>
            <person name="Zheng Z."/>
            <person name="Cheng S."/>
            <person name="Spooner D."/>
            <person name="Van Deynze A."/>
            <person name="Simon P."/>
        </authorList>
    </citation>
    <scope>NUCLEOTIDE SEQUENCE [LARGE SCALE GENOMIC DNA]</scope>
    <source>
        <tissue evidence="5">Leaf</tissue>
    </source>
</reference>
<dbReference type="PROSITE" id="PS50084">
    <property type="entry name" value="KH_TYPE_1"/>
    <property type="match status" value="4"/>
</dbReference>
<dbReference type="OrthoDB" id="442947at2759"/>
<evidence type="ECO:0000313" key="5">
    <source>
        <dbReference type="EMBL" id="KZM99804.1"/>
    </source>
</evidence>
<feature type="compositionally biased region" description="Acidic residues" evidence="3">
    <location>
        <begin position="132"/>
        <end position="142"/>
    </location>
</feature>
<dbReference type="Gene3D" id="3.30.1370.10">
    <property type="entry name" value="K Homology domain, type 1"/>
    <property type="match status" value="4"/>
</dbReference>
<dbReference type="OMA" id="PHISERM"/>
<dbReference type="AlphaFoldDB" id="A0A165ZAE9"/>
<dbReference type="CDD" id="cd22460">
    <property type="entry name" value="KH-I_PEPPER_rpt2_like"/>
    <property type="match status" value="2"/>
</dbReference>
<dbReference type="KEGG" id="dcr:108216008"/>
<dbReference type="EMBL" id="LNRQ01000004">
    <property type="protein sequence ID" value="KZM99804.1"/>
    <property type="molecule type" value="Genomic_DNA"/>
</dbReference>
<dbReference type="InterPro" id="IPR036612">
    <property type="entry name" value="KH_dom_type_1_sf"/>
</dbReference>
<evidence type="ECO:0000313" key="7">
    <source>
        <dbReference type="Proteomes" id="UP000077755"/>
    </source>
</evidence>
<dbReference type="InterPro" id="IPR004087">
    <property type="entry name" value="KH_dom"/>
</dbReference>
<feature type="region of interest" description="Disordered" evidence="3">
    <location>
        <begin position="94"/>
        <end position="159"/>
    </location>
</feature>
<name>A0A165ZAE9_DAUCS</name>
<dbReference type="InterPro" id="IPR004088">
    <property type="entry name" value="KH_dom_type_1"/>
</dbReference>
<evidence type="ECO:0000256" key="1">
    <source>
        <dbReference type="ARBA" id="ARBA00022737"/>
    </source>
</evidence>
<dbReference type="EMBL" id="CP093346">
    <property type="protein sequence ID" value="WOG98934.1"/>
    <property type="molecule type" value="Genomic_DNA"/>
</dbReference>
<protein>
    <recommendedName>
        <fullName evidence="4">K Homology domain-containing protein</fullName>
    </recommendedName>
</protein>
<evidence type="ECO:0000256" key="3">
    <source>
        <dbReference type="SAM" id="MobiDB-lite"/>
    </source>
</evidence>
<feature type="domain" description="K Homology" evidence="4">
    <location>
        <begin position="331"/>
        <end position="410"/>
    </location>
</feature>
<evidence type="ECO:0000313" key="6">
    <source>
        <dbReference type="EMBL" id="WOG98934.1"/>
    </source>
</evidence>
<organism evidence="5">
    <name type="scientific">Daucus carota subsp. sativus</name>
    <name type="common">Carrot</name>
    <dbReference type="NCBI Taxonomy" id="79200"/>
    <lineage>
        <taxon>Eukaryota</taxon>
        <taxon>Viridiplantae</taxon>
        <taxon>Streptophyta</taxon>
        <taxon>Embryophyta</taxon>
        <taxon>Tracheophyta</taxon>
        <taxon>Spermatophyta</taxon>
        <taxon>Magnoliopsida</taxon>
        <taxon>eudicotyledons</taxon>
        <taxon>Gunneridae</taxon>
        <taxon>Pentapetalae</taxon>
        <taxon>asterids</taxon>
        <taxon>campanulids</taxon>
        <taxon>Apiales</taxon>
        <taxon>Apiaceae</taxon>
        <taxon>Apioideae</taxon>
        <taxon>Scandiceae</taxon>
        <taxon>Daucinae</taxon>
        <taxon>Daucus</taxon>
        <taxon>Daucus sect. Daucus</taxon>
    </lineage>
</organism>
<keyword evidence="7" id="KW-1185">Reference proteome</keyword>